<dbReference type="KEGG" id="pxv:FXF36_02200"/>
<dbReference type="OrthoDB" id="9816564at2"/>
<dbReference type="AlphaFoldDB" id="A0A5P6VRF9"/>
<name>A0A5P6VRF9_PSEXY</name>
<protein>
    <submittedName>
        <fullName evidence="1">Uncharacterized protein</fullName>
    </submittedName>
</protein>
<sequence>MKKEQDIIFHTGKKIFAPALNSFVLHVLNDAMDRGISTLFFLARDAYLYYVIAEKYVKKFDLNIQCKYLCVSRLSLRVPLYHLDIKQALSYITLGGVDVTPTTVINRAGIPEEDKPQFVDRLAAYLKVQKDEQIPRHRLGEVSNLLKSDEDFIRVLAQHSENEFTNALKYLDEMGFGAKEKIAVVDSGWVGSIQQSLNVFREHLGVQEPVEGYYYGLYEIPASADEQQYHSFLFGPRTGLKNKVLFNNCLFECIFSAPHGMTVRYRRESDKMVPVLSEVSQSQIDFMNQLESIISDYMDELFALHNSFEEISGLINNPASQKEIEAALFRFMSKPTRQEAEVFGQLHFSDDVIDYDNALLAAKLTEKDFDDNHFWRRVVLELRERIFGKRHVVNISGWFEGSVMLYATQSRIKSHLWSYNHYKYYLQYSKRKRWLRERERNEKT</sequence>
<dbReference type="RefSeq" id="WP_151622261.1">
    <property type="nucleotide sequence ID" value="NZ_CP043028.1"/>
</dbReference>
<accession>A0A5P6VRF9</accession>
<reference evidence="2" key="1">
    <citation type="submission" date="2019-08" db="EMBL/GenBank/DDBJ databases">
        <title>Complete Genome Sequence of the Polysaccharide-Degrading Rumen Bacterium Pseudobutyrivibrio xylanivorans MA3014.</title>
        <authorList>
            <person name="Palevich N."/>
            <person name="Maclean P.H."/>
            <person name="Kelly W.J."/>
            <person name="Leahy S.C."/>
            <person name="Rakonjac J."/>
            <person name="Attwood G.T."/>
        </authorList>
    </citation>
    <scope>NUCLEOTIDE SEQUENCE [LARGE SCALE GENOMIC DNA]</scope>
    <source>
        <strain evidence="2">MA3014</strain>
    </source>
</reference>
<proteinExistence type="predicted"/>
<evidence type="ECO:0000313" key="2">
    <source>
        <dbReference type="Proteomes" id="UP000327030"/>
    </source>
</evidence>
<organism evidence="1 2">
    <name type="scientific">Pseudobutyrivibrio xylanivorans</name>
    <dbReference type="NCBI Taxonomy" id="185007"/>
    <lineage>
        <taxon>Bacteria</taxon>
        <taxon>Bacillati</taxon>
        <taxon>Bacillota</taxon>
        <taxon>Clostridia</taxon>
        <taxon>Lachnospirales</taxon>
        <taxon>Lachnospiraceae</taxon>
        <taxon>Pseudobutyrivibrio</taxon>
    </lineage>
</organism>
<evidence type="ECO:0000313" key="1">
    <source>
        <dbReference type="EMBL" id="QFJ53764.1"/>
    </source>
</evidence>
<dbReference type="Proteomes" id="UP000327030">
    <property type="component" value="Chromosome 1"/>
</dbReference>
<gene>
    <name evidence="1" type="ORF">FXF36_02200</name>
</gene>
<dbReference type="EMBL" id="CP043028">
    <property type="protein sequence ID" value="QFJ53764.1"/>
    <property type="molecule type" value="Genomic_DNA"/>
</dbReference>